<dbReference type="Pfam" id="PF00126">
    <property type="entry name" value="HTH_1"/>
    <property type="match status" value="1"/>
</dbReference>
<dbReference type="CDD" id="cd08432">
    <property type="entry name" value="PBP2_GcdR_TrpI_HvrB_AmpR_like"/>
    <property type="match status" value="1"/>
</dbReference>
<protein>
    <submittedName>
        <fullName evidence="6">LysR family transcriptional regulator</fullName>
    </submittedName>
</protein>
<evidence type="ECO:0000256" key="4">
    <source>
        <dbReference type="ARBA" id="ARBA00023163"/>
    </source>
</evidence>
<evidence type="ECO:0000256" key="1">
    <source>
        <dbReference type="ARBA" id="ARBA00009437"/>
    </source>
</evidence>
<dbReference type="PROSITE" id="PS50931">
    <property type="entry name" value="HTH_LYSR"/>
    <property type="match status" value="1"/>
</dbReference>
<keyword evidence="4" id="KW-0804">Transcription</keyword>
<proteinExistence type="inferred from homology"/>
<reference evidence="6 7" key="1">
    <citation type="submission" date="2021-05" db="EMBL/GenBank/DDBJ databases">
        <title>Complete genome of the cytokinin-producing biocontrol strain Pseudomonas fluorescens G20-18.</title>
        <authorList>
            <person name="Nielsen T.K."/>
            <person name="Mekureyaw M.F."/>
            <person name="Hansen L.H."/>
            <person name="Nicolaisen M.H."/>
            <person name="Roitsch T.G."/>
            <person name="Hennessy R.C."/>
        </authorList>
    </citation>
    <scope>NUCLEOTIDE SEQUENCE [LARGE SCALE GENOMIC DNA]</scope>
    <source>
        <strain evidence="6 7">G20-18</strain>
    </source>
</reference>
<name>A0ABX8EWH5_9PSED</name>
<dbReference type="SUPFAM" id="SSF46785">
    <property type="entry name" value="Winged helix' DNA-binding domain"/>
    <property type="match status" value="1"/>
</dbReference>
<dbReference type="RefSeq" id="WP_214380010.1">
    <property type="nucleotide sequence ID" value="NZ_CP075566.1"/>
</dbReference>
<evidence type="ECO:0000259" key="5">
    <source>
        <dbReference type="PROSITE" id="PS50931"/>
    </source>
</evidence>
<feature type="domain" description="HTH lysR-type" evidence="5">
    <location>
        <begin position="8"/>
        <end position="65"/>
    </location>
</feature>
<evidence type="ECO:0000313" key="6">
    <source>
        <dbReference type="EMBL" id="QVW23396.1"/>
    </source>
</evidence>
<dbReference type="EMBL" id="CP075566">
    <property type="protein sequence ID" value="QVW23396.1"/>
    <property type="molecule type" value="Genomic_DNA"/>
</dbReference>
<dbReference type="Proteomes" id="UP000681155">
    <property type="component" value="Chromosome"/>
</dbReference>
<dbReference type="SUPFAM" id="SSF53850">
    <property type="entry name" value="Periplasmic binding protein-like II"/>
    <property type="match status" value="1"/>
</dbReference>
<keyword evidence="3" id="KW-0238">DNA-binding</keyword>
<dbReference type="InterPro" id="IPR017786">
    <property type="entry name" value="TF_choline_sulphate-util"/>
</dbReference>
<dbReference type="Gene3D" id="3.40.190.10">
    <property type="entry name" value="Periplasmic binding protein-like II"/>
    <property type="match status" value="2"/>
</dbReference>
<sequence length="318" mass="35388">MYDALGDLSLDLLRAFEAAARQRSFTAAAVELGTTQPAISQQIKRLEDQLATRLFDRIYRGIELTEAGAILFEQVQLGLQNIDAGLSAISAQHQHEVLQVATDFAFAAYWLMPRLHRFHAANPQVDVSLVTSERSLNMLRTDIDVAVLFGDGRFKQGESHWLFSEEVFPVCSPLLLKDRPLPLPAQSLLEFPLLHLRGENSSNWFDWSGVFRELGITSAPAPGQLRFDNYTLLIQAAIGGQGVAIGWRHLVDNLLAQGLLCRPIADTVMSRLGYYVVLPQRKRRGALIQQFVDWLMEEQASSAQSLNSLPLPLPSIAV</sequence>
<dbReference type="InterPro" id="IPR000847">
    <property type="entry name" value="LysR_HTH_N"/>
</dbReference>
<dbReference type="NCBIfam" id="TIGR03418">
    <property type="entry name" value="chol_sulf_TF"/>
    <property type="match status" value="1"/>
</dbReference>
<dbReference type="PANTHER" id="PTHR30537:SF26">
    <property type="entry name" value="GLYCINE CLEAVAGE SYSTEM TRANSCRIPTIONAL ACTIVATOR"/>
    <property type="match status" value="1"/>
</dbReference>
<dbReference type="InterPro" id="IPR005119">
    <property type="entry name" value="LysR_subst-bd"/>
</dbReference>
<organism evidence="6 7">
    <name type="scientific">Pseudomonas hormoni</name>
    <dbReference type="NCBI Taxonomy" id="3093767"/>
    <lineage>
        <taxon>Bacteria</taxon>
        <taxon>Pseudomonadati</taxon>
        <taxon>Pseudomonadota</taxon>
        <taxon>Gammaproteobacteria</taxon>
        <taxon>Pseudomonadales</taxon>
        <taxon>Pseudomonadaceae</taxon>
        <taxon>Pseudomonas</taxon>
    </lineage>
</organism>
<dbReference type="InterPro" id="IPR036390">
    <property type="entry name" value="WH_DNA-bd_sf"/>
</dbReference>
<dbReference type="Pfam" id="PF03466">
    <property type="entry name" value="LysR_substrate"/>
    <property type="match status" value="1"/>
</dbReference>
<dbReference type="InterPro" id="IPR058163">
    <property type="entry name" value="LysR-type_TF_proteobact-type"/>
</dbReference>
<keyword evidence="7" id="KW-1185">Reference proteome</keyword>
<dbReference type="Gene3D" id="1.10.10.10">
    <property type="entry name" value="Winged helix-like DNA-binding domain superfamily/Winged helix DNA-binding domain"/>
    <property type="match status" value="1"/>
</dbReference>
<dbReference type="PANTHER" id="PTHR30537">
    <property type="entry name" value="HTH-TYPE TRANSCRIPTIONAL REGULATOR"/>
    <property type="match status" value="1"/>
</dbReference>
<comment type="similarity">
    <text evidence="1">Belongs to the LysR transcriptional regulatory family.</text>
</comment>
<gene>
    <name evidence="6" type="ORF">KJF94_26700</name>
</gene>
<evidence type="ECO:0000256" key="3">
    <source>
        <dbReference type="ARBA" id="ARBA00023125"/>
    </source>
</evidence>
<evidence type="ECO:0000313" key="7">
    <source>
        <dbReference type="Proteomes" id="UP000681155"/>
    </source>
</evidence>
<keyword evidence="2" id="KW-0805">Transcription regulation</keyword>
<dbReference type="PRINTS" id="PR00039">
    <property type="entry name" value="HTHLYSR"/>
</dbReference>
<accession>A0ABX8EWH5</accession>
<dbReference type="InterPro" id="IPR036388">
    <property type="entry name" value="WH-like_DNA-bd_sf"/>
</dbReference>
<evidence type="ECO:0000256" key="2">
    <source>
        <dbReference type="ARBA" id="ARBA00023015"/>
    </source>
</evidence>